<evidence type="ECO:0000313" key="3">
    <source>
        <dbReference type="Proteomes" id="UP001385951"/>
    </source>
</evidence>
<organism evidence="2 3">
    <name type="scientific">Cerrena zonata</name>
    <dbReference type="NCBI Taxonomy" id="2478898"/>
    <lineage>
        <taxon>Eukaryota</taxon>
        <taxon>Fungi</taxon>
        <taxon>Dikarya</taxon>
        <taxon>Basidiomycota</taxon>
        <taxon>Agaricomycotina</taxon>
        <taxon>Agaricomycetes</taxon>
        <taxon>Polyporales</taxon>
        <taxon>Cerrenaceae</taxon>
        <taxon>Cerrena</taxon>
    </lineage>
</organism>
<dbReference type="CDD" id="cd02933">
    <property type="entry name" value="OYE_like_FMN"/>
    <property type="match status" value="1"/>
</dbReference>
<dbReference type="Proteomes" id="UP001385951">
    <property type="component" value="Unassembled WGS sequence"/>
</dbReference>
<keyword evidence="3" id="KW-1185">Reference proteome</keyword>
<sequence>MVKISPLKDTKVFAPIKVGENELAHKIVFPPTTRFRATNEGIPSDLQLQYYEERSRYPGSLLVTEGTFPTEKTGGYFGVPGIYNDEQVQAWKQINDKVHANKSFTSIQFWALGRVSDPKFCEATKLPLIAPSEVYLTEEEKAFPFEEVKIHAPSTEELEQLIRDDYTKAAKNAVAAGFDYIELHSAHGYFLDTFLHPSTNKRTDKYGGSIENRARFLLELIDHLSEVVGASKLAIRFSPWATFQGMKGAKEEIHPYATFSYVVGELQKRANNGKELAYISLVEPRVSGIMDVKKEDQAGDNEFIKKIWKGVLLRAGNYSYDAPEFNQLLSDVDDERTLVGFSRYYISNPDLVFKLHEGHDLTPYDRETFYLNSNWGYNTYTVYGKELQIAEEEARKHLPEALKSLKV</sequence>
<dbReference type="GO" id="GO:0010181">
    <property type="term" value="F:FMN binding"/>
    <property type="evidence" value="ECO:0007669"/>
    <property type="project" value="InterPro"/>
</dbReference>
<evidence type="ECO:0000259" key="1">
    <source>
        <dbReference type="Pfam" id="PF00724"/>
    </source>
</evidence>
<dbReference type="InterPro" id="IPR045247">
    <property type="entry name" value="Oye-like"/>
</dbReference>
<accession>A0AAW0G0K5</accession>
<dbReference type="PANTHER" id="PTHR22893">
    <property type="entry name" value="NADH OXIDOREDUCTASE-RELATED"/>
    <property type="match status" value="1"/>
</dbReference>
<reference evidence="2 3" key="1">
    <citation type="submission" date="2022-09" db="EMBL/GenBank/DDBJ databases">
        <authorList>
            <person name="Palmer J.M."/>
        </authorList>
    </citation>
    <scope>NUCLEOTIDE SEQUENCE [LARGE SCALE GENOMIC DNA]</scope>
    <source>
        <strain evidence="2 3">DSM 7382</strain>
    </source>
</reference>
<dbReference type="PANTHER" id="PTHR22893:SF91">
    <property type="entry name" value="NADPH DEHYDROGENASE 2-RELATED"/>
    <property type="match status" value="1"/>
</dbReference>
<comment type="caution">
    <text evidence="2">The sequence shown here is derived from an EMBL/GenBank/DDBJ whole genome shotgun (WGS) entry which is preliminary data.</text>
</comment>
<proteinExistence type="predicted"/>
<dbReference type="AlphaFoldDB" id="A0AAW0G0K5"/>
<gene>
    <name evidence="2" type="ORF">QCA50_012233</name>
</gene>
<protein>
    <recommendedName>
        <fullName evidence="1">NADH:flavin oxidoreductase/NADH oxidase N-terminal domain-containing protein</fullName>
    </recommendedName>
</protein>
<dbReference type="EMBL" id="JASBNA010000024">
    <property type="protein sequence ID" value="KAK7684650.1"/>
    <property type="molecule type" value="Genomic_DNA"/>
</dbReference>
<dbReference type="InterPro" id="IPR001155">
    <property type="entry name" value="OxRdtase_FMN_N"/>
</dbReference>
<dbReference type="Gene3D" id="3.20.20.70">
    <property type="entry name" value="Aldolase class I"/>
    <property type="match status" value="1"/>
</dbReference>
<dbReference type="FunFam" id="3.20.20.70:FF:000138">
    <property type="entry name" value="NADPH dehydrogenase 1"/>
    <property type="match status" value="1"/>
</dbReference>
<dbReference type="InterPro" id="IPR013785">
    <property type="entry name" value="Aldolase_TIM"/>
</dbReference>
<dbReference type="GO" id="GO:0003959">
    <property type="term" value="F:NADPH dehydrogenase activity"/>
    <property type="evidence" value="ECO:0007669"/>
    <property type="project" value="TreeGrafter"/>
</dbReference>
<dbReference type="Pfam" id="PF00724">
    <property type="entry name" value="Oxidored_FMN"/>
    <property type="match status" value="1"/>
</dbReference>
<name>A0AAW0G0K5_9APHY</name>
<feature type="domain" description="NADH:flavin oxidoreductase/NADH oxidase N-terminal" evidence="1">
    <location>
        <begin position="11"/>
        <end position="359"/>
    </location>
</feature>
<evidence type="ECO:0000313" key="2">
    <source>
        <dbReference type="EMBL" id="KAK7684650.1"/>
    </source>
</evidence>
<dbReference type="SUPFAM" id="SSF51395">
    <property type="entry name" value="FMN-linked oxidoreductases"/>
    <property type="match status" value="1"/>
</dbReference>